<keyword evidence="4 9" id="KW-0812">Transmembrane</keyword>
<dbReference type="InterPro" id="IPR005170">
    <property type="entry name" value="Transptr-assoc_dom"/>
</dbReference>
<dbReference type="Pfam" id="PF01595">
    <property type="entry name" value="CNNM"/>
    <property type="match status" value="1"/>
</dbReference>
<dbReference type="SUPFAM" id="SSF56176">
    <property type="entry name" value="FAD-binding/transporter-associated domain-like"/>
    <property type="match status" value="1"/>
</dbReference>
<dbReference type="CDD" id="cd04590">
    <property type="entry name" value="CBS_pair_CorC_HlyC_assoc"/>
    <property type="match status" value="1"/>
</dbReference>
<feature type="transmembrane region" description="Helical" evidence="9">
    <location>
        <begin position="82"/>
        <end position="112"/>
    </location>
</feature>
<dbReference type="SMART" id="SM01091">
    <property type="entry name" value="CorC_HlyC"/>
    <property type="match status" value="1"/>
</dbReference>
<sequence length="448" mass="50959">MDSDDYLCRMADIFNGISVTPPSFEAFITLVFACLLLFVSGFSSASEIAFFSLSPFDLNDIREGNHSSDNKIKRLLADSERLLATILITNNFANVAIVMLCDFFFMSVFVFYSPVAEFVILTIILTFILLLWGEVIPKIFSSQRPLAFCRIAAPGVWALQKIFYPLSSLLVNSTGFLNRHITRKGYKISVDQLSQAFELTDKKELTEESNILQGIIRFGGETVKEVMTSRLDMVDLNINTPLKEVVQCIVENAYSRIPVFSNSQDNIKGILYIKDLLPYLNEGDNFHWQSLIRPAYFVPETKMIDELLREFQANKIHIAIVIDEFGGTSGIVTMEDIIEEIVGEIQDEYDDEERTYTMIDKNTWIFEAKTLLTDLYKVTQLNENRFNKIAGDADTLAGLLLEMKGEFPMLNEKVVYNNCEFEVLALDNRRILKVKLTILTDATVRKAC</sequence>
<dbReference type="Gene3D" id="3.30.465.10">
    <property type="match status" value="1"/>
</dbReference>
<evidence type="ECO:0000256" key="1">
    <source>
        <dbReference type="ARBA" id="ARBA00004651"/>
    </source>
</evidence>
<dbReference type="AlphaFoldDB" id="A0A5J4SIE4"/>
<dbReference type="FunFam" id="3.10.580.10:FF:000002">
    <property type="entry name" value="Magnesium/cobalt efflux protein CorC"/>
    <property type="match status" value="1"/>
</dbReference>
<feature type="domain" description="CNNM transmembrane" evidence="11">
    <location>
        <begin position="22"/>
        <end position="210"/>
    </location>
</feature>
<proteinExistence type="inferred from homology"/>
<feature type="transmembrane region" description="Helical" evidence="9">
    <location>
        <begin position="26"/>
        <end position="53"/>
    </location>
</feature>
<evidence type="ECO:0000256" key="6">
    <source>
        <dbReference type="ARBA" id="ARBA00022989"/>
    </source>
</evidence>
<dbReference type="SUPFAM" id="SSF54631">
    <property type="entry name" value="CBS-domain pair"/>
    <property type="match status" value="1"/>
</dbReference>
<evidence type="ECO:0000256" key="4">
    <source>
        <dbReference type="ARBA" id="ARBA00022692"/>
    </source>
</evidence>
<comment type="subcellular location">
    <subcellularLocation>
        <location evidence="1">Cell membrane</location>
        <topology evidence="1">Multi-pass membrane protein</topology>
    </subcellularLocation>
</comment>
<dbReference type="InterPro" id="IPR002550">
    <property type="entry name" value="CNNM"/>
</dbReference>
<feature type="domain" description="CBS" evidence="10">
    <location>
        <begin position="227"/>
        <end position="286"/>
    </location>
</feature>
<dbReference type="Pfam" id="PF03471">
    <property type="entry name" value="CorC_HlyC"/>
    <property type="match status" value="1"/>
</dbReference>
<evidence type="ECO:0000256" key="5">
    <source>
        <dbReference type="ARBA" id="ARBA00022737"/>
    </source>
</evidence>
<evidence type="ECO:0000256" key="3">
    <source>
        <dbReference type="ARBA" id="ARBA00022475"/>
    </source>
</evidence>
<dbReference type="PROSITE" id="PS51846">
    <property type="entry name" value="CNNM"/>
    <property type="match status" value="1"/>
</dbReference>
<feature type="domain" description="CBS" evidence="10">
    <location>
        <begin position="291"/>
        <end position="348"/>
    </location>
</feature>
<evidence type="ECO:0000256" key="8">
    <source>
        <dbReference type="ARBA" id="ARBA00023136"/>
    </source>
</evidence>
<dbReference type="Gene3D" id="3.10.580.10">
    <property type="entry name" value="CBS-domain"/>
    <property type="match status" value="1"/>
</dbReference>
<comment type="caution">
    <text evidence="12">The sequence shown here is derived from an EMBL/GenBank/DDBJ whole genome shotgun (WGS) entry which is preliminary data.</text>
</comment>
<comment type="similarity">
    <text evidence="2">Belongs to the UPF0053 family.</text>
</comment>
<accession>A0A5J4SIE4</accession>
<evidence type="ECO:0000256" key="2">
    <source>
        <dbReference type="ARBA" id="ARBA00006337"/>
    </source>
</evidence>
<reference evidence="12" key="1">
    <citation type="submission" date="2019-03" db="EMBL/GenBank/DDBJ databases">
        <title>Single cell metagenomics reveals metabolic interactions within the superorganism composed of flagellate Streblomastix strix and complex community of Bacteroidetes bacteria on its surface.</title>
        <authorList>
            <person name="Treitli S.C."/>
            <person name="Kolisko M."/>
            <person name="Husnik F."/>
            <person name="Keeling P."/>
            <person name="Hampl V."/>
        </authorList>
    </citation>
    <scope>NUCLEOTIDE SEQUENCE</scope>
    <source>
        <strain evidence="12">STM</strain>
    </source>
</reference>
<dbReference type="PANTHER" id="PTHR22777">
    <property type="entry name" value="HEMOLYSIN-RELATED"/>
    <property type="match status" value="1"/>
</dbReference>
<dbReference type="SMART" id="SM00116">
    <property type="entry name" value="CBS"/>
    <property type="match status" value="2"/>
</dbReference>
<keyword evidence="6 9" id="KW-1133">Transmembrane helix</keyword>
<dbReference type="InterPro" id="IPR000644">
    <property type="entry name" value="CBS_dom"/>
</dbReference>
<dbReference type="PROSITE" id="PS51371">
    <property type="entry name" value="CBS"/>
    <property type="match status" value="2"/>
</dbReference>
<dbReference type="PANTHER" id="PTHR22777:SF32">
    <property type="entry name" value="UPF0053 INNER MEMBRANE PROTEIN YFJD"/>
    <property type="match status" value="1"/>
</dbReference>
<feature type="transmembrane region" description="Helical" evidence="9">
    <location>
        <begin position="118"/>
        <end position="136"/>
    </location>
</feature>
<evidence type="ECO:0000313" key="12">
    <source>
        <dbReference type="EMBL" id="KAA6345562.1"/>
    </source>
</evidence>
<dbReference type="EMBL" id="SNRY01000165">
    <property type="protein sequence ID" value="KAA6345562.1"/>
    <property type="molecule type" value="Genomic_DNA"/>
</dbReference>
<keyword evidence="7" id="KW-0129">CBS domain</keyword>
<dbReference type="InterPro" id="IPR019862">
    <property type="entry name" value="Motility-assoc_prot_GldE"/>
</dbReference>
<dbReference type="Pfam" id="PF00571">
    <property type="entry name" value="CBS"/>
    <property type="match status" value="2"/>
</dbReference>
<dbReference type="InterPro" id="IPR044751">
    <property type="entry name" value="Ion_transp-like_CBS"/>
</dbReference>
<keyword evidence="3" id="KW-1003">Cell membrane</keyword>
<dbReference type="InterPro" id="IPR046342">
    <property type="entry name" value="CBS_dom_sf"/>
</dbReference>
<dbReference type="InterPro" id="IPR016169">
    <property type="entry name" value="FAD-bd_PCMH_sub2"/>
</dbReference>
<evidence type="ECO:0000259" key="11">
    <source>
        <dbReference type="PROSITE" id="PS51846"/>
    </source>
</evidence>
<evidence type="ECO:0000256" key="9">
    <source>
        <dbReference type="SAM" id="Phobius"/>
    </source>
</evidence>
<organism evidence="12">
    <name type="scientific">termite gut metagenome</name>
    <dbReference type="NCBI Taxonomy" id="433724"/>
    <lineage>
        <taxon>unclassified sequences</taxon>
        <taxon>metagenomes</taxon>
        <taxon>organismal metagenomes</taxon>
    </lineage>
</organism>
<gene>
    <name evidence="12" type="ORF">EZS27_006875</name>
</gene>
<keyword evidence="5" id="KW-0677">Repeat</keyword>
<dbReference type="InterPro" id="IPR036318">
    <property type="entry name" value="FAD-bd_PCMH-like_sf"/>
</dbReference>
<keyword evidence="8 9" id="KW-0472">Membrane</keyword>
<dbReference type="NCBIfam" id="TIGR03520">
    <property type="entry name" value="GldE"/>
    <property type="match status" value="1"/>
</dbReference>
<dbReference type="GO" id="GO:0005886">
    <property type="term" value="C:plasma membrane"/>
    <property type="evidence" value="ECO:0007669"/>
    <property type="project" value="UniProtKB-SubCell"/>
</dbReference>
<dbReference type="GO" id="GO:0050660">
    <property type="term" value="F:flavin adenine dinucleotide binding"/>
    <property type="evidence" value="ECO:0007669"/>
    <property type="project" value="InterPro"/>
</dbReference>
<evidence type="ECO:0000256" key="7">
    <source>
        <dbReference type="ARBA" id="ARBA00023122"/>
    </source>
</evidence>
<protein>
    <submittedName>
        <fullName evidence="12">Magnesium and cobalt efflux protein CorC</fullName>
    </submittedName>
</protein>
<name>A0A5J4SIE4_9ZZZZ</name>
<evidence type="ECO:0000259" key="10">
    <source>
        <dbReference type="PROSITE" id="PS51371"/>
    </source>
</evidence>